<dbReference type="PROSITE" id="PS51257">
    <property type="entry name" value="PROKAR_LIPOPROTEIN"/>
    <property type="match status" value="1"/>
</dbReference>
<organism evidence="2 3">
    <name type="scientific">Acetobacterium wieringae</name>
    <dbReference type="NCBI Taxonomy" id="52694"/>
    <lineage>
        <taxon>Bacteria</taxon>
        <taxon>Bacillati</taxon>
        <taxon>Bacillota</taxon>
        <taxon>Clostridia</taxon>
        <taxon>Eubacteriales</taxon>
        <taxon>Eubacteriaceae</taxon>
        <taxon>Acetobacterium</taxon>
    </lineage>
</organism>
<dbReference type="Gene3D" id="3.40.50.1820">
    <property type="entry name" value="alpha/beta hydrolase"/>
    <property type="match status" value="1"/>
</dbReference>
<dbReference type="PRINTS" id="PR00111">
    <property type="entry name" value="ABHYDROLASE"/>
</dbReference>
<dbReference type="EMBL" id="CP087994">
    <property type="protein sequence ID" value="UYO63226.1"/>
    <property type="molecule type" value="Genomic_DNA"/>
</dbReference>
<gene>
    <name evidence="2" type="ORF">LNN31_01935</name>
</gene>
<reference evidence="2" key="1">
    <citation type="submission" date="2021-11" db="EMBL/GenBank/DDBJ databases">
        <title>Isoprene-degrading acetogen.</title>
        <authorList>
            <person name="Yang Y."/>
            <person name="Jin H."/>
            <person name="Yan J."/>
        </authorList>
    </citation>
    <scope>NUCLEOTIDE SEQUENCE</scope>
    <source>
        <strain evidence="2">Berkeley</strain>
    </source>
</reference>
<dbReference type="PANTHER" id="PTHR43798:SF33">
    <property type="entry name" value="HYDROLASE, PUTATIVE (AFU_ORTHOLOGUE AFUA_2G14860)-RELATED"/>
    <property type="match status" value="1"/>
</dbReference>
<dbReference type="Proteomes" id="UP001163550">
    <property type="component" value="Chromosome"/>
</dbReference>
<dbReference type="InterPro" id="IPR050266">
    <property type="entry name" value="AB_hydrolase_sf"/>
</dbReference>
<sequence length="319" mass="35476">MKKQKIGYQIGLILLMGIIIFATLTGCAKPDAAASKTLTNSVSLPNTMSQEAWADSKKEIDLSTGIKMKYVEMGQADGPIIIFLHGMTDNSRSWSLIEPYFTSKYHIYMLDQRGHGATDKPDMRMYPISLYASDLAAFMDQQGIKKADIIGHSLGSMIAQAFAINYPEHVDHLVLESSTLVNNQTIGLDMYNATLAFGDNPPSEEFMDNWYSTPNPVDEEFLSHEKAESSAIPPYAWRAITKGGAFSDLTPFMTEIKAPTLILWGTSDTFFAEKNQDDLRKALPNAKFIAYENIGHNIHWEDPQRMAADVLSFLGTPTN</sequence>
<dbReference type="GO" id="GO:0016787">
    <property type="term" value="F:hydrolase activity"/>
    <property type="evidence" value="ECO:0007669"/>
    <property type="project" value="UniProtKB-KW"/>
</dbReference>
<dbReference type="RefSeq" id="WP_228879026.1">
    <property type="nucleotide sequence ID" value="NZ_CABIIK010000009.1"/>
</dbReference>
<keyword evidence="2" id="KW-0378">Hydrolase</keyword>
<evidence type="ECO:0000313" key="2">
    <source>
        <dbReference type="EMBL" id="UYO63226.1"/>
    </source>
</evidence>
<dbReference type="Pfam" id="PF00561">
    <property type="entry name" value="Abhydrolase_1"/>
    <property type="match status" value="1"/>
</dbReference>
<dbReference type="InterPro" id="IPR029058">
    <property type="entry name" value="AB_hydrolase_fold"/>
</dbReference>
<feature type="domain" description="AB hydrolase-1" evidence="1">
    <location>
        <begin position="79"/>
        <end position="303"/>
    </location>
</feature>
<evidence type="ECO:0000259" key="1">
    <source>
        <dbReference type="Pfam" id="PF00561"/>
    </source>
</evidence>
<evidence type="ECO:0000313" key="3">
    <source>
        <dbReference type="Proteomes" id="UP001163550"/>
    </source>
</evidence>
<dbReference type="PANTHER" id="PTHR43798">
    <property type="entry name" value="MONOACYLGLYCEROL LIPASE"/>
    <property type="match status" value="1"/>
</dbReference>
<accession>A0ABY6HI16</accession>
<proteinExistence type="predicted"/>
<name>A0ABY6HI16_9FIRM</name>
<keyword evidence="3" id="KW-1185">Reference proteome</keyword>
<protein>
    <submittedName>
        <fullName evidence="2">Alpha/beta hydrolase</fullName>
    </submittedName>
</protein>
<dbReference type="SUPFAM" id="SSF53474">
    <property type="entry name" value="alpha/beta-Hydrolases"/>
    <property type="match status" value="1"/>
</dbReference>
<dbReference type="InterPro" id="IPR000073">
    <property type="entry name" value="AB_hydrolase_1"/>
</dbReference>